<organism evidence="2 3">
    <name type="scientific">Botrytis paeoniae</name>
    <dbReference type="NCBI Taxonomy" id="278948"/>
    <lineage>
        <taxon>Eukaryota</taxon>
        <taxon>Fungi</taxon>
        <taxon>Dikarya</taxon>
        <taxon>Ascomycota</taxon>
        <taxon>Pezizomycotina</taxon>
        <taxon>Leotiomycetes</taxon>
        <taxon>Helotiales</taxon>
        <taxon>Sclerotiniaceae</taxon>
        <taxon>Botrytis</taxon>
    </lineage>
</organism>
<evidence type="ECO:0000256" key="1">
    <source>
        <dbReference type="SAM" id="Phobius"/>
    </source>
</evidence>
<sequence>MIHGRRKPISTIRWVISNAHTEYVPSTPEEIVTFDPLMLPQVASPGPLAPWRRLISLNGLAHSGQWDYGIKHEDITCGFSAGVFSNVNTTYLIRRYLASQFPRSIPSLDSGLSNYTLTFFEPVDNYYVPSKAKSQWRTGLFFCDSPESARHLRLSTLSAIGFLTEIDNVLSDNIKQWGLYYQGRVEPLLDDRDIIHRLDAACLYPPAVWETFRGGDILKQLKKIIQQVQTHVITLNELRNDFNRKLETTKALRDGLFNASALVESRAFTRLGENVKLLTYVSIFYLPLALCAALWAIPNIQGSSTKVPFIITAFIVGAITYAIVLKMDFISQNIDANHNPRRQKLVDHMQKDNSEWWQETGKRFEVFKPTSESKVPTEWWIPIYLIRKVFRRGSCTKKASREAENNSFA</sequence>
<keyword evidence="1" id="KW-1133">Transmembrane helix</keyword>
<keyword evidence="3" id="KW-1185">Reference proteome</keyword>
<gene>
    <name evidence="2" type="ORF">BPAE_0077g00410</name>
</gene>
<dbReference type="AlphaFoldDB" id="A0A4Z1FRJ1"/>
<proteinExistence type="predicted"/>
<feature type="transmembrane region" description="Helical" evidence="1">
    <location>
        <begin position="277"/>
        <end position="297"/>
    </location>
</feature>
<protein>
    <submittedName>
        <fullName evidence="2">Uncharacterized protein</fullName>
    </submittedName>
</protein>
<evidence type="ECO:0000313" key="3">
    <source>
        <dbReference type="Proteomes" id="UP000297910"/>
    </source>
</evidence>
<name>A0A4Z1FRJ1_9HELO</name>
<dbReference type="EMBL" id="PQXI01000077">
    <property type="protein sequence ID" value="TGO25599.1"/>
    <property type="molecule type" value="Genomic_DNA"/>
</dbReference>
<accession>A0A4Z1FRJ1</accession>
<keyword evidence="1" id="KW-0472">Membrane</keyword>
<comment type="caution">
    <text evidence="2">The sequence shown here is derived from an EMBL/GenBank/DDBJ whole genome shotgun (WGS) entry which is preliminary data.</text>
</comment>
<keyword evidence="1" id="KW-0812">Transmembrane</keyword>
<evidence type="ECO:0000313" key="2">
    <source>
        <dbReference type="EMBL" id="TGO25599.1"/>
    </source>
</evidence>
<reference evidence="2 3" key="1">
    <citation type="submission" date="2017-12" db="EMBL/GenBank/DDBJ databases">
        <title>Comparative genomics of Botrytis spp.</title>
        <authorList>
            <person name="Valero-Jimenez C.A."/>
            <person name="Tapia P."/>
            <person name="Veloso J."/>
            <person name="Silva-Moreno E."/>
            <person name="Staats M."/>
            <person name="Valdes J.H."/>
            <person name="Van Kan J.A.L."/>
        </authorList>
    </citation>
    <scope>NUCLEOTIDE SEQUENCE [LARGE SCALE GENOMIC DNA]</scope>
    <source>
        <strain evidence="2 3">Bp0003</strain>
    </source>
</reference>
<feature type="transmembrane region" description="Helical" evidence="1">
    <location>
        <begin position="309"/>
        <end position="325"/>
    </location>
</feature>
<dbReference type="Proteomes" id="UP000297910">
    <property type="component" value="Unassembled WGS sequence"/>
</dbReference>